<dbReference type="EMBL" id="QNQT01000008">
    <property type="protein sequence ID" value="RDU35741.1"/>
    <property type="molecule type" value="Genomic_DNA"/>
</dbReference>
<evidence type="ECO:0000256" key="2">
    <source>
        <dbReference type="ARBA" id="ARBA00022618"/>
    </source>
</evidence>
<sequence>MNSSEVAKLLGVSTSTVQRWVKQLNLPMERNERGHYTFNEEDIALLENIRDQIQKGALLQDVAPVAVKESRKGTVKVAEMHPDMEKVLLMFADLERRMDGKADSVAAYQLLQHRKEIEELQAQVAALAAAFENMAQPAAAKEQQSMPPLVLDSAIIGKRKKKRKIMGLFFDI</sequence>
<dbReference type="GO" id="GO:0030261">
    <property type="term" value="P:chromosome condensation"/>
    <property type="evidence" value="ECO:0007669"/>
    <property type="project" value="UniProtKB-UniRule"/>
</dbReference>
<evidence type="ECO:0000256" key="6">
    <source>
        <dbReference type="ARBA" id="ARBA00023125"/>
    </source>
</evidence>
<keyword evidence="6 8" id="KW-0238">DNA-binding</keyword>
<evidence type="ECO:0000313" key="11">
    <source>
        <dbReference type="Proteomes" id="UP000257144"/>
    </source>
</evidence>
<dbReference type="HAMAP" id="MF_01170">
    <property type="entry name" value="RacA"/>
    <property type="match status" value="1"/>
</dbReference>
<dbReference type="CDD" id="cd04762">
    <property type="entry name" value="HTH_MerR-trunc"/>
    <property type="match status" value="1"/>
</dbReference>
<dbReference type="GO" id="GO:0003690">
    <property type="term" value="F:double-stranded DNA binding"/>
    <property type="evidence" value="ECO:0007669"/>
    <property type="project" value="UniProtKB-UniRule"/>
</dbReference>
<accession>A0A3D8GN81</accession>
<comment type="function">
    <text evidence="8">Required for the formation of axial filaments and for anchoring the origin regions at the cell poles in sporulating cells, thus ensuring proper chromosome segregation in the prespore. Binds in a dispersed manner throughout the chromosome but preferentially to sites clustered in the origin portion of the chromosome, causing condensation of the chromosome and its remodeling into an elongated, anchored structure.</text>
</comment>
<name>A0A3D8GN81_9BACI</name>
<dbReference type="Proteomes" id="UP000257144">
    <property type="component" value="Unassembled WGS sequence"/>
</dbReference>
<evidence type="ECO:0000256" key="5">
    <source>
        <dbReference type="ARBA" id="ARBA00023054"/>
    </source>
</evidence>
<keyword evidence="7 8" id="KW-0131">Cell cycle</keyword>
<gene>
    <name evidence="8" type="primary">racA</name>
    <name evidence="10" type="ORF">DRW41_16505</name>
</gene>
<evidence type="ECO:0000313" key="10">
    <source>
        <dbReference type="EMBL" id="RDU35741.1"/>
    </source>
</evidence>
<evidence type="ECO:0000256" key="8">
    <source>
        <dbReference type="HAMAP-Rule" id="MF_01170"/>
    </source>
</evidence>
<dbReference type="GO" id="GO:0006355">
    <property type="term" value="P:regulation of DNA-templated transcription"/>
    <property type="evidence" value="ECO:0007669"/>
    <property type="project" value="InterPro"/>
</dbReference>
<evidence type="ECO:0000256" key="4">
    <source>
        <dbReference type="ARBA" id="ARBA00022969"/>
    </source>
</evidence>
<keyword evidence="3 8" id="KW-0159">Chromosome partition</keyword>
<dbReference type="InterPro" id="IPR000551">
    <property type="entry name" value="MerR-type_HTH_dom"/>
</dbReference>
<dbReference type="AlphaFoldDB" id="A0A3D8GN81"/>
<evidence type="ECO:0000256" key="3">
    <source>
        <dbReference type="ARBA" id="ARBA00022829"/>
    </source>
</evidence>
<dbReference type="GO" id="GO:0008356">
    <property type="term" value="P:asymmetric cell division"/>
    <property type="evidence" value="ECO:0007669"/>
    <property type="project" value="UniProtKB-UniRule"/>
</dbReference>
<protein>
    <recommendedName>
        <fullName evidence="8">Chromosome-anchoring protein RacA</fullName>
    </recommendedName>
</protein>
<organism evidence="10 11">
    <name type="scientific">Neobacillus piezotolerans</name>
    <dbReference type="NCBI Taxonomy" id="2259171"/>
    <lineage>
        <taxon>Bacteria</taxon>
        <taxon>Bacillati</taxon>
        <taxon>Bacillota</taxon>
        <taxon>Bacilli</taxon>
        <taxon>Bacillales</taxon>
        <taxon>Bacillaceae</taxon>
        <taxon>Neobacillus</taxon>
    </lineage>
</organism>
<dbReference type="GO" id="GO:0030435">
    <property type="term" value="P:sporulation resulting in formation of a cellular spore"/>
    <property type="evidence" value="ECO:0007669"/>
    <property type="project" value="UniProtKB-UniRule"/>
</dbReference>
<evidence type="ECO:0000256" key="7">
    <source>
        <dbReference type="ARBA" id="ARBA00023306"/>
    </source>
</evidence>
<comment type="subcellular location">
    <subcellularLocation>
        <location evidence="8">Cytoplasm</location>
    </subcellularLocation>
    <text evidence="8">Localizes to cell poles and nucleoid.</text>
</comment>
<dbReference type="GO" id="GO:0007059">
    <property type="term" value="P:chromosome segregation"/>
    <property type="evidence" value="ECO:0007669"/>
    <property type="project" value="UniProtKB-UniRule"/>
</dbReference>
<keyword evidence="4 8" id="KW-0749">Sporulation</keyword>
<evidence type="ECO:0000259" key="9">
    <source>
        <dbReference type="Pfam" id="PF13411"/>
    </source>
</evidence>
<comment type="similarity">
    <text evidence="8">Belongs to the RacA family.</text>
</comment>
<keyword evidence="2 8" id="KW-0132">Cell division</keyword>
<dbReference type="SUPFAM" id="SSF46955">
    <property type="entry name" value="Putative DNA-binding domain"/>
    <property type="match status" value="1"/>
</dbReference>
<evidence type="ECO:0000256" key="1">
    <source>
        <dbReference type="ARBA" id="ARBA00022490"/>
    </source>
</evidence>
<comment type="caution">
    <text evidence="10">The sequence shown here is derived from an EMBL/GenBank/DDBJ whole genome shotgun (WGS) entry which is preliminary data.</text>
</comment>
<feature type="DNA-binding region" description="H-T-H motif" evidence="8">
    <location>
        <begin position="3"/>
        <end position="23"/>
    </location>
</feature>
<keyword evidence="1 8" id="KW-0963">Cytoplasm</keyword>
<keyword evidence="5 8" id="KW-0175">Coiled coil</keyword>
<proteinExistence type="inferred from homology"/>
<dbReference type="Pfam" id="PF13411">
    <property type="entry name" value="MerR_1"/>
    <property type="match status" value="1"/>
</dbReference>
<feature type="domain" description="HTH merR-type" evidence="9">
    <location>
        <begin position="1"/>
        <end position="63"/>
    </location>
</feature>
<dbReference type="Gene3D" id="1.10.1660.10">
    <property type="match status" value="1"/>
</dbReference>
<dbReference type="InterPro" id="IPR009061">
    <property type="entry name" value="DNA-bd_dom_put_sf"/>
</dbReference>
<dbReference type="InterPro" id="IPR023522">
    <property type="entry name" value="Chrosome_anchoring_RacA"/>
</dbReference>
<reference evidence="10 11" key="1">
    <citation type="submission" date="2018-07" db="EMBL/GenBank/DDBJ databases">
        <title>Bacillus sp. YLB-04 draft genome sequence.</title>
        <authorList>
            <person name="Yu L."/>
            <person name="Tang X."/>
        </authorList>
    </citation>
    <scope>NUCLEOTIDE SEQUENCE [LARGE SCALE GENOMIC DNA]</scope>
    <source>
        <strain evidence="10 11">YLB-04</strain>
    </source>
</reference>
<keyword evidence="11" id="KW-1185">Reference proteome</keyword>
<dbReference type="RefSeq" id="WP_115453119.1">
    <property type="nucleotide sequence ID" value="NZ_QNQT01000008.1"/>
</dbReference>
<dbReference type="OrthoDB" id="2991292at2"/>
<dbReference type="GO" id="GO:0005737">
    <property type="term" value="C:cytoplasm"/>
    <property type="evidence" value="ECO:0007669"/>
    <property type="project" value="UniProtKB-SubCell"/>
</dbReference>